<reference evidence="1" key="1">
    <citation type="submission" date="2021-01" db="EMBL/GenBank/DDBJ databases">
        <authorList>
            <person name="Corre E."/>
            <person name="Pelletier E."/>
            <person name="Niang G."/>
            <person name="Scheremetjew M."/>
            <person name="Finn R."/>
            <person name="Kale V."/>
            <person name="Holt S."/>
            <person name="Cochrane G."/>
            <person name="Meng A."/>
            <person name="Brown T."/>
            <person name="Cohen L."/>
        </authorList>
    </citation>
    <scope>NUCLEOTIDE SEQUENCE</scope>
    <source>
        <strain evidence="1">CCMP1795</strain>
    </source>
</reference>
<evidence type="ECO:0000313" key="1">
    <source>
        <dbReference type="EMBL" id="CAE0622138.1"/>
    </source>
</evidence>
<accession>A0A7S3XIU1</accession>
<sequence length="101" mass="10919">MFSSEAGVLVRFERLVGSGGQKGSCWAEGLQGGRLSGKTHDDQFSCGEWSICKAMPTFKGRSIAFLTLELLSGSWVFIRVVRTGNVLPSQHLDHDSCAVSV</sequence>
<gene>
    <name evidence="1" type="ORF">OMAR00292_LOCUS6923</name>
</gene>
<dbReference type="EMBL" id="HBIT01013038">
    <property type="protein sequence ID" value="CAE0622138.1"/>
    <property type="molecule type" value="Transcribed_RNA"/>
</dbReference>
<name>A0A7S3XIU1_OXYMA</name>
<dbReference type="AlphaFoldDB" id="A0A7S3XIU1"/>
<organism evidence="1">
    <name type="scientific">Oxyrrhis marina</name>
    <name type="common">Dinoflagellate</name>
    <dbReference type="NCBI Taxonomy" id="2969"/>
    <lineage>
        <taxon>Eukaryota</taxon>
        <taxon>Sar</taxon>
        <taxon>Alveolata</taxon>
        <taxon>Dinophyceae</taxon>
        <taxon>Oxyrrhinales</taxon>
        <taxon>Oxyrrhinaceae</taxon>
        <taxon>Oxyrrhis</taxon>
    </lineage>
</organism>
<proteinExistence type="predicted"/>
<protein>
    <submittedName>
        <fullName evidence="1">Uncharacterized protein</fullName>
    </submittedName>
</protein>